<keyword evidence="3" id="KW-1185">Reference proteome</keyword>
<evidence type="ECO:0000313" key="3">
    <source>
        <dbReference type="Proteomes" id="UP000605099"/>
    </source>
</evidence>
<evidence type="ECO:0000256" key="1">
    <source>
        <dbReference type="SAM" id="MobiDB-lite"/>
    </source>
</evidence>
<protein>
    <submittedName>
        <fullName evidence="2">Uncharacterized protein</fullName>
    </submittedName>
</protein>
<gene>
    <name evidence="2" type="ORF">GCM10011349_23480</name>
</gene>
<feature type="region of interest" description="Disordered" evidence="1">
    <location>
        <begin position="1"/>
        <end position="20"/>
    </location>
</feature>
<accession>A0ABQ2JLZ2</accession>
<reference evidence="3" key="1">
    <citation type="journal article" date="2019" name="Int. J. Syst. Evol. Microbiol.">
        <title>The Global Catalogue of Microorganisms (GCM) 10K type strain sequencing project: providing services to taxonomists for standard genome sequencing and annotation.</title>
        <authorList>
            <consortium name="The Broad Institute Genomics Platform"/>
            <consortium name="The Broad Institute Genome Sequencing Center for Infectious Disease"/>
            <person name="Wu L."/>
            <person name="Ma J."/>
        </authorList>
    </citation>
    <scope>NUCLEOTIDE SEQUENCE [LARGE SCALE GENOMIC DNA]</scope>
    <source>
        <strain evidence="3">CGMCC 1.6784</strain>
    </source>
</reference>
<evidence type="ECO:0000313" key="2">
    <source>
        <dbReference type="EMBL" id="GGN51173.1"/>
    </source>
</evidence>
<comment type="caution">
    <text evidence="2">The sequence shown here is derived from an EMBL/GenBank/DDBJ whole genome shotgun (WGS) entry which is preliminary data.</text>
</comment>
<proteinExistence type="predicted"/>
<name>A0ABQ2JLZ2_9SPHN</name>
<feature type="compositionally biased region" description="Basic and acidic residues" evidence="1">
    <location>
        <begin position="11"/>
        <end position="20"/>
    </location>
</feature>
<dbReference type="EMBL" id="BMLK01000010">
    <property type="protein sequence ID" value="GGN51173.1"/>
    <property type="molecule type" value="Genomic_DNA"/>
</dbReference>
<sequence length="69" mass="7725">MQGKQGSNPEARQRTDLNSDSRLETVSAKLALAAPKPFSLNGLLPSGFLFSQTRLPRCYMKPEFLIRFP</sequence>
<organism evidence="2 3">
    <name type="scientific">Novosphingobium indicum</name>
    <dbReference type="NCBI Taxonomy" id="462949"/>
    <lineage>
        <taxon>Bacteria</taxon>
        <taxon>Pseudomonadati</taxon>
        <taxon>Pseudomonadota</taxon>
        <taxon>Alphaproteobacteria</taxon>
        <taxon>Sphingomonadales</taxon>
        <taxon>Sphingomonadaceae</taxon>
        <taxon>Novosphingobium</taxon>
    </lineage>
</organism>
<dbReference type="Proteomes" id="UP000605099">
    <property type="component" value="Unassembled WGS sequence"/>
</dbReference>
<feature type="compositionally biased region" description="Polar residues" evidence="1">
    <location>
        <begin position="1"/>
        <end position="10"/>
    </location>
</feature>